<feature type="compositionally biased region" description="Basic and acidic residues" evidence="1">
    <location>
        <begin position="77"/>
        <end position="86"/>
    </location>
</feature>
<proteinExistence type="predicted"/>
<feature type="compositionally biased region" description="Polar residues" evidence="1">
    <location>
        <begin position="654"/>
        <end position="663"/>
    </location>
</feature>
<reference evidence="2 3" key="1">
    <citation type="submission" date="2018-04" db="EMBL/GenBank/DDBJ databases">
        <title>The genome of golden apple snail Pomacea canaliculata provides insight into stress tolerance and invasive adaptation.</title>
        <authorList>
            <person name="Liu C."/>
            <person name="Liu B."/>
            <person name="Ren Y."/>
            <person name="Zhang Y."/>
            <person name="Wang H."/>
            <person name="Li S."/>
            <person name="Jiang F."/>
            <person name="Yin L."/>
            <person name="Zhang G."/>
            <person name="Qian W."/>
            <person name="Fan W."/>
        </authorList>
    </citation>
    <scope>NUCLEOTIDE SEQUENCE [LARGE SCALE GENOMIC DNA]</scope>
    <source>
        <strain evidence="2">SZHN2017</strain>
        <tissue evidence="2">Muscle</tissue>
    </source>
</reference>
<sequence>MDIRYSVEAAIHIQHMEEKERGSVTSDTQAANRPDEAEQTCDHVVDDQMRRNISNMDINEQTSHPNISSPTATESDDMNREVESERTNSCVDSNFTTTKLGATDEDVETASIEEAAKVTETPSQVQNDDGRLEENTSVTENPALVLNDDGQLEENTIVTDTPVQVLNGNGRIEETETPARVLSGNGQLEENTSVTENPAQVLNSNGRLEGTETPVQVLNDDGRLEENTIVTETPVQVLSGNGQLEENTSVTETPAQMPHSNGRLEGTETPVQVLNDDGQLEENTNVTETRVQVLSGNGLLEETETPAQVLEDNGQLKEKTSVTETSVQVHNGNVSLKENTIVTKTPVQVLDGNGRRKENASVTEKGVEKRHNSSKTHLFPSPSGSGNSKNTEKGLKKVVKKLDIKTVLPRSPESSSSTKPEETKGRESDEDNKHLAASVLAVWSQNLPPEKEDQCIFQKPDTRSRMQKLLARRRGEKEKKPVKRATTASEPTMISQLDVRLQALDQAINRDFHDDLLMARQMTMPRLFQRSPKLQARWKVMHDVRMLQDILVSMRCARERREEEKRKEREREALQTAEGAQDEPTADDSQDKEDTQTPESSKESPENSSPDITIAVIHAEDPPTPGDEGSAHTGDEPGAGPAALDVPKEGQKTVALSTSQVKIATSRVESRSRLERSYTTVPFQLPPSTSFAGRRQPPSSQQQTTTGRLRRTITSLSMSRGRRSSATRVSPAMMCRIQDAEKIYGGQ</sequence>
<feature type="compositionally biased region" description="Basic and acidic residues" evidence="1">
    <location>
        <begin position="390"/>
        <end position="404"/>
    </location>
</feature>
<dbReference type="Proteomes" id="UP000245119">
    <property type="component" value="Linkage Group LG2"/>
</dbReference>
<name>A0A2T7PUN4_POMCA</name>
<keyword evidence="3" id="KW-1185">Reference proteome</keyword>
<feature type="compositionally biased region" description="Basic and acidic residues" evidence="1">
    <location>
        <begin position="419"/>
        <end position="432"/>
    </location>
</feature>
<accession>A0A2T7PUN4</accession>
<gene>
    <name evidence="2" type="ORF">C0Q70_04127</name>
</gene>
<evidence type="ECO:0000313" key="3">
    <source>
        <dbReference type="Proteomes" id="UP000245119"/>
    </source>
</evidence>
<organism evidence="2 3">
    <name type="scientific">Pomacea canaliculata</name>
    <name type="common">Golden apple snail</name>
    <dbReference type="NCBI Taxonomy" id="400727"/>
    <lineage>
        <taxon>Eukaryota</taxon>
        <taxon>Metazoa</taxon>
        <taxon>Spiralia</taxon>
        <taxon>Lophotrochozoa</taxon>
        <taxon>Mollusca</taxon>
        <taxon>Gastropoda</taxon>
        <taxon>Caenogastropoda</taxon>
        <taxon>Architaenioglossa</taxon>
        <taxon>Ampullarioidea</taxon>
        <taxon>Ampullariidae</taxon>
        <taxon>Pomacea</taxon>
    </lineage>
</organism>
<protein>
    <submittedName>
        <fullName evidence="2">Uncharacterized protein</fullName>
    </submittedName>
</protein>
<feature type="region of interest" description="Disordered" evidence="1">
    <location>
        <begin position="56"/>
        <end position="89"/>
    </location>
</feature>
<evidence type="ECO:0000313" key="2">
    <source>
        <dbReference type="EMBL" id="PVD37132.1"/>
    </source>
</evidence>
<feature type="compositionally biased region" description="Polar residues" evidence="1">
    <location>
        <begin position="56"/>
        <end position="73"/>
    </location>
</feature>
<comment type="caution">
    <text evidence="2">The sequence shown here is derived from an EMBL/GenBank/DDBJ whole genome shotgun (WGS) entry which is preliminary data.</text>
</comment>
<feature type="region of interest" description="Disordered" evidence="1">
    <location>
        <begin position="557"/>
        <end position="733"/>
    </location>
</feature>
<feature type="region of interest" description="Disordered" evidence="1">
    <location>
        <begin position="17"/>
        <end position="39"/>
    </location>
</feature>
<feature type="compositionally biased region" description="Basic and acidic residues" evidence="1">
    <location>
        <begin position="557"/>
        <end position="573"/>
    </location>
</feature>
<dbReference type="EMBL" id="PZQS01000002">
    <property type="protein sequence ID" value="PVD37132.1"/>
    <property type="molecule type" value="Genomic_DNA"/>
</dbReference>
<feature type="compositionally biased region" description="Low complexity" evidence="1">
    <location>
        <begin position="693"/>
        <end position="717"/>
    </location>
</feature>
<evidence type="ECO:0000256" key="1">
    <source>
        <dbReference type="SAM" id="MobiDB-lite"/>
    </source>
</evidence>
<dbReference type="AlphaFoldDB" id="A0A2T7PUN4"/>
<feature type="compositionally biased region" description="Acidic residues" evidence="1">
    <location>
        <begin position="580"/>
        <end position="591"/>
    </location>
</feature>
<feature type="region of interest" description="Disordered" evidence="1">
    <location>
        <begin position="247"/>
        <end position="266"/>
    </location>
</feature>
<feature type="compositionally biased region" description="Polar residues" evidence="1">
    <location>
        <begin position="678"/>
        <end position="691"/>
    </location>
</feature>
<feature type="compositionally biased region" description="Basic and acidic residues" evidence="1">
    <location>
        <begin position="592"/>
        <end position="605"/>
    </location>
</feature>
<feature type="region of interest" description="Disordered" evidence="1">
    <location>
        <begin position="346"/>
        <end position="432"/>
    </location>
</feature>
<feature type="compositionally biased region" description="Basic and acidic residues" evidence="1">
    <location>
        <begin position="353"/>
        <end position="371"/>
    </location>
</feature>